<evidence type="ECO:0000313" key="3">
    <source>
        <dbReference type="Proteomes" id="UP000244527"/>
    </source>
</evidence>
<sequence length="225" mass="24694">MEQTGLIIDKPEVPRTFHQLGILVLDGSGSMNATGRGQLTKAQEVEMGVKELFTRFDGSSKKSNFSFSCIKFDTSSTTTLQPTPFQEIDYFSENFNPLDGKGRGTHIFEALNEAKKMAEEFLNNAPQDGLRHSVVILLMSDGLCFQPETTIAVADNIKLNPSVVIASAYFAELGNSDNEATEIKNLLQNVSTNPVKYYATVYDGEALRKFFESSISQSAGIGKIN</sequence>
<dbReference type="Pfam" id="PF13519">
    <property type="entry name" value="VWA_2"/>
    <property type="match status" value="1"/>
</dbReference>
<dbReference type="InterPro" id="IPR036465">
    <property type="entry name" value="vWFA_dom_sf"/>
</dbReference>
<dbReference type="SUPFAM" id="SSF53300">
    <property type="entry name" value="vWA-like"/>
    <property type="match status" value="1"/>
</dbReference>
<dbReference type="Gene3D" id="3.40.50.410">
    <property type="entry name" value="von Willebrand factor, type A domain"/>
    <property type="match status" value="1"/>
</dbReference>
<dbReference type="EMBL" id="CP020918">
    <property type="protein sequence ID" value="AWG23504.1"/>
    <property type="molecule type" value="Genomic_DNA"/>
</dbReference>
<keyword evidence="3" id="KW-1185">Reference proteome</keyword>
<dbReference type="OrthoDB" id="1437859at2"/>
<proteinExistence type="predicted"/>
<dbReference type="RefSeq" id="WP_108742396.1">
    <property type="nucleotide sequence ID" value="NZ_CP020918.1"/>
</dbReference>
<feature type="domain" description="VWFA" evidence="1">
    <location>
        <begin position="22"/>
        <end position="215"/>
    </location>
</feature>
<name>A0A2S1LIB5_9FLAO</name>
<evidence type="ECO:0000259" key="1">
    <source>
        <dbReference type="PROSITE" id="PS50234"/>
    </source>
</evidence>
<protein>
    <recommendedName>
        <fullName evidence="1">VWFA domain-containing protein</fullName>
    </recommendedName>
</protein>
<dbReference type="InterPro" id="IPR002035">
    <property type="entry name" value="VWF_A"/>
</dbReference>
<dbReference type="AlphaFoldDB" id="A0A2S1LIB5"/>
<gene>
    <name evidence="2" type="ORF">FFWV33_19175</name>
</gene>
<accession>A0A2S1LIB5</accession>
<dbReference type="PROSITE" id="PS50234">
    <property type="entry name" value="VWFA"/>
    <property type="match status" value="1"/>
</dbReference>
<reference evidence="2 3" key="1">
    <citation type="submission" date="2017-04" db="EMBL/GenBank/DDBJ databases">
        <title>Compelte genome sequence of WV33.</title>
        <authorList>
            <person name="Lee P.C."/>
        </authorList>
    </citation>
    <scope>NUCLEOTIDE SEQUENCE [LARGE SCALE GENOMIC DNA]</scope>
    <source>
        <strain evidence="2 3">WV33</strain>
    </source>
</reference>
<dbReference type="Proteomes" id="UP000244527">
    <property type="component" value="Chromosome"/>
</dbReference>
<dbReference type="CDD" id="cd00198">
    <property type="entry name" value="vWFA"/>
    <property type="match status" value="1"/>
</dbReference>
<dbReference type="KEGG" id="ffa:FFWV33_19175"/>
<evidence type="ECO:0000313" key="2">
    <source>
        <dbReference type="EMBL" id="AWG23504.1"/>
    </source>
</evidence>
<organism evidence="2 3">
    <name type="scientific">Flavobacterium faecale</name>
    <dbReference type="NCBI Taxonomy" id="1355330"/>
    <lineage>
        <taxon>Bacteria</taxon>
        <taxon>Pseudomonadati</taxon>
        <taxon>Bacteroidota</taxon>
        <taxon>Flavobacteriia</taxon>
        <taxon>Flavobacteriales</taxon>
        <taxon>Flavobacteriaceae</taxon>
        <taxon>Flavobacterium</taxon>
    </lineage>
</organism>